<feature type="chain" id="PRO_5001995332" evidence="1">
    <location>
        <begin position="18"/>
        <end position="181"/>
    </location>
</feature>
<gene>
    <name evidence="2" type="ORF">BBAD15_g10642</name>
</gene>
<accession>A0A0A2V8A4</accession>
<evidence type="ECO:0000313" key="3">
    <source>
        <dbReference type="Proteomes" id="UP000030106"/>
    </source>
</evidence>
<evidence type="ECO:0000256" key="1">
    <source>
        <dbReference type="SAM" id="SignalP"/>
    </source>
</evidence>
<dbReference type="AlphaFoldDB" id="A0A0A2V8A4"/>
<feature type="signal peptide" evidence="1">
    <location>
        <begin position="1"/>
        <end position="17"/>
    </location>
</feature>
<sequence>MKFSLVGIALVVATATADPHTINAIKDMMKETVAYRKSINEWNGSYMGGLLLLKRTRDLVNKMRAVEAATPKKRDIEQQRSPEMTAMLVKEGFGNAHELVGEIGASVDDAIAKKQQFHAIPVVGKRMALSNMESLRSAASDLSKVFAAAGDDEGRAEETANLLSVMDKHFERGIAAMKDEL</sequence>
<organism evidence="2 3">
    <name type="scientific">Beauveria bassiana D1-5</name>
    <dbReference type="NCBI Taxonomy" id="1245745"/>
    <lineage>
        <taxon>Eukaryota</taxon>
        <taxon>Fungi</taxon>
        <taxon>Dikarya</taxon>
        <taxon>Ascomycota</taxon>
        <taxon>Pezizomycotina</taxon>
        <taxon>Sordariomycetes</taxon>
        <taxon>Hypocreomycetidae</taxon>
        <taxon>Hypocreales</taxon>
        <taxon>Cordycipitaceae</taxon>
        <taxon>Beauveria</taxon>
    </lineage>
</organism>
<dbReference type="Proteomes" id="UP000030106">
    <property type="component" value="Unassembled WGS sequence"/>
</dbReference>
<protein>
    <submittedName>
        <fullName evidence="2">Uncharacterized protein</fullName>
    </submittedName>
</protein>
<dbReference type="eggNOG" id="ENOG502RK7M">
    <property type="taxonomic scope" value="Eukaryota"/>
</dbReference>
<proteinExistence type="predicted"/>
<keyword evidence="1" id="KW-0732">Signal</keyword>
<comment type="caution">
    <text evidence="2">The sequence shown here is derived from an EMBL/GenBank/DDBJ whole genome shotgun (WGS) entry which is preliminary data.</text>
</comment>
<dbReference type="Pfam" id="PF12296">
    <property type="entry name" value="HsbA"/>
    <property type="match status" value="1"/>
</dbReference>
<reference evidence="2 3" key="1">
    <citation type="submission" date="2012-10" db="EMBL/GenBank/DDBJ databases">
        <title>Genome sequencing and analysis of entomopathogenic fungi Beauveria bassiana D1-5.</title>
        <authorList>
            <person name="Li Q."/>
            <person name="Wang L."/>
            <person name="Zhang Z."/>
            <person name="Wang Q."/>
            <person name="Ren J."/>
            <person name="Wang M."/>
            <person name="Xu W."/>
            <person name="Wang J."/>
            <person name="Lu Y."/>
            <person name="Du Q."/>
            <person name="Sun Z."/>
        </authorList>
    </citation>
    <scope>NUCLEOTIDE SEQUENCE [LARGE SCALE GENOMIC DNA]</scope>
    <source>
        <strain evidence="2 3">D1-5</strain>
    </source>
</reference>
<dbReference type="EMBL" id="ANFO01001122">
    <property type="protein sequence ID" value="KGQ04096.1"/>
    <property type="molecule type" value="Genomic_DNA"/>
</dbReference>
<dbReference type="InterPro" id="IPR021054">
    <property type="entry name" value="Cell_wall_mannoprotein_1"/>
</dbReference>
<evidence type="ECO:0000313" key="2">
    <source>
        <dbReference type="EMBL" id="KGQ04096.1"/>
    </source>
</evidence>
<dbReference type="HOGENOM" id="CLU_1533645_0_0_1"/>
<name>A0A0A2V8A4_BEABA</name>